<dbReference type="EMBL" id="HBUF01176772">
    <property type="protein sequence ID" value="CAG6654156.1"/>
    <property type="molecule type" value="Transcribed_RNA"/>
</dbReference>
<evidence type="ECO:0000256" key="2">
    <source>
        <dbReference type="SAM" id="Phobius"/>
    </source>
</evidence>
<keyword evidence="2" id="KW-0812">Transmembrane</keyword>
<feature type="region of interest" description="Disordered" evidence="1">
    <location>
        <begin position="187"/>
        <end position="207"/>
    </location>
</feature>
<feature type="region of interest" description="Disordered" evidence="1">
    <location>
        <begin position="36"/>
        <end position="59"/>
    </location>
</feature>
<organism evidence="3">
    <name type="scientific">Cacopsylla melanoneura</name>
    <dbReference type="NCBI Taxonomy" id="428564"/>
    <lineage>
        <taxon>Eukaryota</taxon>
        <taxon>Metazoa</taxon>
        <taxon>Ecdysozoa</taxon>
        <taxon>Arthropoda</taxon>
        <taxon>Hexapoda</taxon>
        <taxon>Insecta</taxon>
        <taxon>Pterygota</taxon>
        <taxon>Neoptera</taxon>
        <taxon>Paraneoptera</taxon>
        <taxon>Hemiptera</taxon>
        <taxon>Sternorrhyncha</taxon>
        <taxon>Psylloidea</taxon>
        <taxon>Psyllidae</taxon>
        <taxon>Psyllinae</taxon>
        <taxon>Cacopsylla</taxon>
    </lineage>
</organism>
<dbReference type="EMBL" id="HBUF01176774">
    <property type="protein sequence ID" value="CAG6654158.1"/>
    <property type="molecule type" value="Transcribed_RNA"/>
</dbReference>
<protein>
    <submittedName>
        <fullName evidence="3">Uncharacterized protein</fullName>
    </submittedName>
</protein>
<name>A0A8D8RMH2_9HEMI</name>
<sequence length="271" mass="30904">MVHRVSVRRLLFLATFVTFTIVVFQTWTTFSTDQNVSYEQPDDQSPSKNELSKEQSQNDLSKMATIQQVHLKDQLLKKFTFKEFIGFKKTIDNRIDGEIDNVDDEEEEEDSNKEPNDLKTDNNPGAPVSKSDVAQLPKSNKKDLPQLSYPKTGEIEKTDESVTVEAAEDLSTLAIIQKLLVETNKDLSKNSQTSSEKQTNGANNNNKKQQDPFTNFIIIVNIILIFYYYCKGSQFVVIIGIHASAIFLSVPKVYFSYQRKYSLVPYRVIPP</sequence>
<feature type="transmembrane region" description="Helical" evidence="2">
    <location>
        <begin position="213"/>
        <end position="230"/>
    </location>
</feature>
<feature type="compositionally biased region" description="Acidic residues" evidence="1">
    <location>
        <begin position="98"/>
        <end position="111"/>
    </location>
</feature>
<feature type="compositionally biased region" description="Polar residues" evidence="1">
    <location>
        <begin position="189"/>
        <end position="207"/>
    </location>
</feature>
<evidence type="ECO:0000256" key="1">
    <source>
        <dbReference type="SAM" id="MobiDB-lite"/>
    </source>
</evidence>
<evidence type="ECO:0000313" key="3">
    <source>
        <dbReference type="EMBL" id="CAG6654158.1"/>
    </source>
</evidence>
<keyword evidence="2" id="KW-0472">Membrane</keyword>
<feature type="region of interest" description="Disordered" evidence="1">
    <location>
        <begin position="98"/>
        <end position="152"/>
    </location>
</feature>
<reference evidence="3" key="1">
    <citation type="submission" date="2021-05" db="EMBL/GenBank/DDBJ databases">
        <authorList>
            <person name="Alioto T."/>
            <person name="Alioto T."/>
            <person name="Gomez Garrido J."/>
        </authorList>
    </citation>
    <scope>NUCLEOTIDE SEQUENCE</scope>
</reference>
<accession>A0A8D8RMH2</accession>
<proteinExistence type="predicted"/>
<feature type="transmembrane region" description="Helical" evidence="2">
    <location>
        <begin position="235"/>
        <end position="255"/>
    </location>
</feature>
<keyword evidence="2" id="KW-1133">Transmembrane helix</keyword>
<dbReference type="AlphaFoldDB" id="A0A8D8RMH2"/>